<accession>A0A6G1JPL3</accession>
<protein>
    <submittedName>
        <fullName evidence="1">Uncharacterized protein</fullName>
    </submittedName>
</protein>
<dbReference type="AlphaFoldDB" id="A0A6G1JPL3"/>
<proteinExistence type="predicted"/>
<name>A0A6G1JPL3_9PLEO</name>
<evidence type="ECO:0000313" key="2">
    <source>
        <dbReference type="Proteomes" id="UP000799428"/>
    </source>
</evidence>
<dbReference type="Proteomes" id="UP000799428">
    <property type="component" value="Unassembled WGS sequence"/>
</dbReference>
<organism evidence="1 2">
    <name type="scientific">Pleomassaria siparia CBS 279.74</name>
    <dbReference type="NCBI Taxonomy" id="1314801"/>
    <lineage>
        <taxon>Eukaryota</taxon>
        <taxon>Fungi</taxon>
        <taxon>Dikarya</taxon>
        <taxon>Ascomycota</taxon>
        <taxon>Pezizomycotina</taxon>
        <taxon>Dothideomycetes</taxon>
        <taxon>Pleosporomycetidae</taxon>
        <taxon>Pleosporales</taxon>
        <taxon>Pleomassariaceae</taxon>
        <taxon>Pleomassaria</taxon>
    </lineage>
</organism>
<evidence type="ECO:0000313" key="1">
    <source>
        <dbReference type="EMBL" id="KAF2702559.1"/>
    </source>
</evidence>
<keyword evidence="2" id="KW-1185">Reference proteome</keyword>
<sequence length="119" mass="14172">MADEIRHRWKIDELYKEFNCLEKEIKKRNWGTRGRGVRYSDVAKEHLFSSTYKRYLGRAATKGTNQELWLAFSDYLDWGKRWNVLKKQFRGVGIFGLLPRSLVLNTFVKRTLSQARLSQ</sequence>
<reference evidence="1" key="1">
    <citation type="journal article" date="2020" name="Stud. Mycol.">
        <title>101 Dothideomycetes genomes: a test case for predicting lifestyles and emergence of pathogens.</title>
        <authorList>
            <person name="Haridas S."/>
            <person name="Albert R."/>
            <person name="Binder M."/>
            <person name="Bloem J."/>
            <person name="Labutti K."/>
            <person name="Salamov A."/>
            <person name="Andreopoulos B."/>
            <person name="Baker S."/>
            <person name="Barry K."/>
            <person name="Bills G."/>
            <person name="Bluhm B."/>
            <person name="Cannon C."/>
            <person name="Castanera R."/>
            <person name="Culley D."/>
            <person name="Daum C."/>
            <person name="Ezra D."/>
            <person name="Gonzalez J."/>
            <person name="Henrissat B."/>
            <person name="Kuo A."/>
            <person name="Liang C."/>
            <person name="Lipzen A."/>
            <person name="Lutzoni F."/>
            <person name="Magnuson J."/>
            <person name="Mondo S."/>
            <person name="Nolan M."/>
            <person name="Ohm R."/>
            <person name="Pangilinan J."/>
            <person name="Park H.-J."/>
            <person name="Ramirez L."/>
            <person name="Alfaro M."/>
            <person name="Sun H."/>
            <person name="Tritt A."/>
            <person name="Yoshinaga Y."/>
            <person name="Zwiers L.-H."/>
            <person name="Turgeon B."/>
            <person name="Goodwin S."/>
            <person name="Spatafora J."/>
            <person name="Crous P."/>
            <person name="Grigoriev I."/>
        </authorList>
    </citation>
    <scope>NUCLEOTIDE SEQUENCE</scope>
    <source>
        <strain evidence="1">CBS 279.74</strain>
    </source>
</reference>
<gene>
    <name evidence="1" type="ORF">K504DRAFT_233276</name>
</gene>
<dbReference type="EMBL" id="MU005812">
    <property type="protein sequence ID" value="KAF2702559.1"/>
    <property type="molecule type" value="Genomic_DNA"/>
</dbReference>